<dbReference type="InterPro" id="IPR012171">
    <property type="entry name" value="Fatty_acid_desaturase"/>
</dbReference>
<feature type="chain" id="PRO_5032434495" evidence="1">
    <location>
        <begin position="27"/>
        <end position="456"/>
    </location>
</feature>
<keyword evidence="1" id="KW-0732">Signal</keyword>
<dbReference type="Pfam" id="PF00487">
    <property type="entry name" value="FA_desaturase"/>
    <property type="match status" value="1"/>
</dbReference>
<evidence type="ECO:0000313" key="4">
    <source>
        <dbReference type="Proteomes" id="UP000664859"/>
    </source>
</evidence>
<dbReference type="PANTHER" id="PTHR32100">
    <property type="entry name" value="OMEGA-6 FATTY ACID DESATURASE, CHLOROPLASTIC"/>
    <property type="match status" value="1"/>
</dbReference>
<keyword evidence="4" id="KW-1185">Reference proteome</keyword>
<protein>
    <submittedName>
        <fullName evidence="3">Fatty acid desaturase</fullName>
    </submittedName>
</protein>
<gene>
    <name evidence="3" type="ORF">JKP88DRAFT_265547</name>
</gene>
<dbReference type="Proteomes" id="UP000664859">
    <property type="component" value="Unassembled WGS sequence"/>
</dbReference>
<dbReference type="CDD" id="cd03507">
    <property type="entry name" value="Delta12-FADS-like"/>
    <property type="match status" value="1"/>
</dbReference>
<evidence type="ECO:0000256" key="1">
    <source>
        <dbReference type="SAM" id="SignalP"/>
    </source>
</evidence>
<dbReference type="AlphaFoldDB" id="A0A835YKJ6"/>
<proteinExistence type="predicted"/>
<evidence type="ECO:0000259" key="2">
    <source>
        <dbReference type="Pfam" id="PF00487"/>
    </source>
</evidence>
<reference evidence="3" key="1">
    <citation type="submission" date="2021-02" db="EMBL/GenBank/DDBJ databases">
        <title>First Annotated Genome of the Yellow-green Alga Tribonema minus.</title>
        <authorList>
            <person name="Mahan K.M."/>
        </authorList>
    </citation>
    <scope>NUCLEOTIDE SEQUENCE</scope>
    <source>
        <strain evidence="3">UTEX B ZZ1240</strain>
    </source>
</reference>
<dbReference type="EMBL" id="JAFCMP010000540">
    <property type="protein sequence ID" value="KAG5176173.1"/>
    <property type="molecule type" value="Genomic_DNA"/>
</dbReference>
<feature type="signal peptide" evidence="1">
    <location>
        <begin position="1"/>
        <end position="26"/>
    </location>
</feature>
<accession>A0A835YKJ6</accession>
<comment type="caution">
    <text evidence="3">The sequence shown here is derived from an EMBL/GenBank/DDBJ whole genome shotgun (WGS) entry which is preliminary data.</text>
</comment>
<dbReference type="GO" id="GO:0016491">
    <property type="term" value="F:oxidoreductase activity"/>
    <property type="evidence" value="ECO:0007669"/>
    <property type="project" value="InterPro"/>
</dbReference>
<evidence type="ECO:0000313" key="3">
    <source>
        <dbReference type="EMBL" id="KAG5176173.1"/>
    </source>
</evidence>
<dbReference type="GO" id="GO:0006629">
    <property type="term" value="P:lipid metabolic process"/>
    <property type="evidence" value="ECO:0007669"/>
    <property type="project" value="InterPro"/>
</dbReference>
<dbReference type="OrthoDB" id="1461976at2759"/>
<sequence length="456" mass="48921">MARQQQSRLACAAVAAALLLGEQAAAFAPANLHSRQLFASQRNGAVTKRQVLAEPVVVDKTASSRPVLDLDALRNVQLSGLNGQALVDKEFPTKNEVLSAIPAECFELDTKRSLQCTAWSLVLTAACAAAGAALIPVTPAALPAWVAYAAVTGTVAMGNWVIAHECGHGAFSSNRALQDFVGFTLHSALLVPYYSWQRSHAVHHAHTNHVTHGETHVPETAHRAGEGGLGSLAIRNRVEGLLGKPVGRALYGAVQLINHLLIGWPAYLLVGATGGPSRGVTNHFVPTSDSLFPGAWKKKVWTSTAGVAVTAAALAAWAAHSGVATVAALYGGPYLVVNAWLVVYTWLQHTNSDVPHFASDNFSFIKGAMHSIDRPYGRVIDFLHHRIGSTHVAHHIESKIPHYRAKEATEALRAAFPEHYLYDPTPVPVALWRVAKYCTAVEKRGDKYVFVQEPSA</sequence>
<feature type="domain" description="Fatty acid desaturase" evidence="2">
    <location>
        <begin position="143"/>
        <end position="422"/>
    </location>
</feature>
<name>A0A835YKJ6_9STRA</name>
<organism evidence="3 4">
    <name type="scientific">Tribonema minus</name>
    <dbReference type="NCBI Taxonomy" id="303371"/>
    <lineage>
        <taxon>Eukaryota</taxon>
        <taxon>Sar</taxon>
        <taxon>Stramenopiles</taxon>
        <taxon>Ochrophyta</taxon>
        <taxon>PX clade</taxon>
        <taxon>Xanthophyceae</taxon>
        <taxon>Tribonematales</taxon>
        <taxon>Tribonemataceae</taxon>
        <taxon>Tribonema</taxon>
    </lineage>
</organism>
<dbReference type="InterPro" id="IPR005804">
    <property type="entry name" value="FA_desaturase_dom"/>
</dbReference>